<evidence type="ECO:0000256" key="1">
    <source>
        <dbReference type="SAM" id="MobiDB-lite"/>
    </source>
</evidence>
<feature type="compositionally biased region" description="Basic and acidic residues" evidence="1">
    <location>
        <begin position="89"/>
        <end position="101"/>
    </location>
</feature>
<feature type="compositionally biased region" description="Pro residues" evidence="1">
    <location>
        <begin position="117"/>
        <end position="130"/>
    </location>
</feature>
<feature type="region of interest" description="Disordered" evidence="1">
    <location>
        <begin position="254"/>
        <end position="614"/>
    </location>
</feature>
<feature type="region of interest" description="Disordered" evidence="1">
    <location>
        <begin position="676"/>
        <end position="715"/>
    </location>
</feature>
<feature type="region of interest" description="Disordered" evidence="1">
    <location>
        <begin position="214"/>
        <end position="240"/>
    </location>
</feature>
<sequence length="790" mass="87431">MSPQAPHAAPMSQAKRERDDDDGLNMPNKRQKLDVKNGTQEQLQGNRSPEYQEVVSEIKILEAAISGAKTQHDSTTNVLFRRKMQRRMEEAMADLQTKKTELASMLPRPPSQLSTPQPDPIDPEPMPSLPLPSNSSSTKSSHYLENESAEASGESIRSPRPPFQLPTPTHSTPQFESSPQPPYDIETKNGDTAEDVIMSDNELDELFEEKTAMVMEGSSDSSLDTGNPQGDSPLAAPELAQAPVDANGDVELDNELFGGHVSGEDEKEHGSKKAEHDLVEVEKKEVLSNSEIEDGSSRGHEADEHLEDADLDSLFGGGDFEVDETQQFFARPEVEDESSGGTGFGGDNKSQHPQEPSILPTESEAVNKDSQNSYFASTMTDEGEGNRANKGSRERLEEQGLEGSSKMVAYGEEPKKDCSDNYREHRMLSATRSSPSKRRMEDDPEEEPTWKKAKREQVAKSNVRTEERNAAKMKREQENKTAKKNKRQPQQTKLQQVPESIFTAKSSENGSSNELIIIPYEEPPKGIMGNPPYTSSRNAKDGSSTSSLKDGTSNMPIMVEDSDEVKEHGPDQNANAVHPPSEDEEGDALAKTIMEAIDDTGEEKEPSGQEKDELERVMTARQLKAQAARKAKADKVEELKDRETARTVDFLFKNHKATKLKHKLWNAIIEAEGEVKDKQVLKGKEKQKKMKNSDKPAKPPSPPKEEDPYADLPVPSGFELEQMRTWELFSKKPVLFKCAHACSGKSTCTHKCCLEGWTVEEKARAVLRAKKDKARRERKAAAAAAVAANS</sequence>
<feature type="compositionally biased region" description="Polar residues" evidence="1">
    <location>
        <begin position="368"/>
        <end position="380"/>
    </location>
</feature>
<evidence type="ECO:0000313" key="2">
    <source>
        <dbReference type="EMBL" id="KAF2000189.1"/>
    </source>
</evidence>
<feature type="compositionally biased region" description="Basic and acidic residues" evidence="1">
    <location>
        <begin position="603"/>
        <end position="614"/>
    </location>
</feature>
<protein>
    <submittedName>
        <fullName evidence="2">Uncharacterized protein</fullName>
    </submittedName>
</protein>
<feature type="compositionally biased region" description="Polar residues" evidence="1">
    <location>
        <begin position="218"/>
        <end position="230"/>
    </location>
</feature>
<feature type="region of interest" description="Disordered" evidence="1">
    <location>
        <begin position="1"/>
        <end position="51"/>
    </location>
</feature>
<proteinExistence type="predicted"/>
<feature type="compositionally biased region" description="Polar residues" evidence="1">
    <location>
        <begin position="488"/>
        <end position="514"/>
    </location>
</feature>
<dbReference type="Proteomes" id="UP000799779">
    <property type="component" value="Unassembled WGS sequence"/>
</dbReference>
<gene>
    <name evidence="2" type="ORF">P154DRAFT_599098</name>
</gene>
<evidence type="ECO:0000313" key="3">
    <source>
        <dbReference type="Proteomes" id="UP000799779"/>
    </source>
</evidence>
<feature type="compositionally biased region" description="Basic and acidic residues" evidence="1">
    <location>
        <begin position="691"/>
        <end position="707"/>
    </location>
</feature>
<feature type="region of interest" description="Disordered" evidence="1">
    <location>
        <begin position="89"/>
        <end position="192"/>
    </location>
</feature>
<feature type="compositionally biased region" description="Basic and acidic residues" evidence="1">
    <location>
        <begin position="455"/>
        <end position="481"/>
    </location>
</feature>
<feature type="compositionally biased region" description="Polar residues" evidence="1">
    <location>
        <begin position="532"/>
        <end position="555"/>
    </location>
</feature>
<accession>A0A6A5WHB6</accession>
<reference evidence="2" key="1">
    <citation type="journal article" date="2020" name="Stud. Mycol.">
        <title>101 Dothideomycetes genomes: a test case for predicting lifestyles and emergence of pathogens.</title>
        <authorList>
            <person name="Haridas S."/>
            <person name="Albert R."/>
            <person name="Binder M."/>
            <person name="Bloem J."/>
            <person name="Labutti K."/>
            <person name="Salamov A."/>
            <person name="Andreopoulos B."/>
            <person name="Baker S."/>
            <person name="Barry K."/>
            <person name="Bills G."/>
            <person name="Bluhm B."/>
            <person name="Cannon C."/>
            <person name="Castanera R."/>
            <person name="Culley D."/>
            <person name="Daum C."/>
            <person name="Ezra D."/>
            <person name="Gonzalez J."/>
            <person name="Henrissat B."/>
            <person name="Kuo A."/>
            <person name="Liang C."/>
            <person name="Lipzen A."/>
            <person name="Lutzoni F."/>
            <person name="Magnuson J."/>
            <person name="Mondo S."/>
            <person name="Nolan M."/>
            <person name="Ohm R."/>
            <person name="Pangilinan J."/>
            <person name="Park H.-J."/>
            <person name="Ramirez L."/>
            <person name="Alfaro M."/>
            <person name="Sun H."/>
            <person name="Tritt A."/>
            <person name="Yoshinaga Y."/>
            <person name="Zwiers L.-H."/>
            <person name="Turgeon B."/>
            <person name="Goodwin S."/>
            <person name="Spatafora J."/>
            <person name="Crous P."/>
            <person name="Grigoriev I."/>
        </authorList>
    </citation>
    <scope>NUCLEOTIDE SEQUENCE</scope>
    <source>
        <strain evidence="2">CBS 123094</strain>
    </source>
</reference>
<feature type="compositionally biased region" description="Polar residues" evidence="1">
    <location>
        <begin position="37"/>
        <end position="49"/>
    </location>
</feature>
<keyword evidence="3" id="KW-1185">Reference proteome</keyword>
<dbReference type="AlphaFoldDB" id="A0A6A5WHB6"/>
<name>A0A6A5WHB6_9PLEO</name>
<feature type="compositionally biased region" description="Basic and acidic residues" evidence="1">
    <location>
        <begin position="384"/>
        <end position="398"/>
    </location>
</feature>
<feature type="compositionally biased region" description="Polar residues" evidence="1">
    <location>
        <begin position="166"/>
        <end position="178"/>
    </location>
</feature>
<feature type="compositionally biased region" description="Basic and acidic residues" evidence="1">
    <location>
        <begin position="262"/>
        <end position="286"/>
    </location>
</feature>
<organism evidence="2 3">
    <name type="scientific">Amniculicola lignicola CBS 123094</name>
    <dbReference type="NCBI Taxonomy" id="1392246"/>
    <lineage>
        <taxon>Eukaryota</taxon>
        <taxon>Fungi</taxon>
        <taxon>Dikarya</taxon>
        <taxon>Ascomycota</taxon>
        <taxon>Pezizomycotina</taxon>
        <taxon>Dothideomycetes</taxon>
        <taxon>Pleosporomycetidae</taxon>
        <taxon>Pleosporales</taxon>
        <taxon>Amniculicolaceae</taxon>
        <taxon>Amniculicola</taxon>
    </lineage>
</organism>
<feature type="compositionally biased region" description="Basic and acidic residues" evidence="1">
    <location>
        <begin position="412"/>
        <end position="427"/>
    </location>
</feature>
<dbReference type="EMBL" id="ML977590">
    <property type="protein sequence ID" value="KAF2000189.1"/>
    <property type="molecule type" value="Genomic_DNA"/>
</dbReference>
<feature type="compositionally biased region" description="Low complexity" evidence="1">
    <location>
        <begin position="131"/>
        <end position="141"/>
    </location>
</feature>